<dbReference type="PANTHER" id="PTHR10302">
    <property type="entry name" value="SINGLE-STRANDED DNA-BINDING PROTEIN"/>
    <property type="match status" value="1"/>
</dbReference>
<reference evidence="4 6" key="1">
    <citation type="submission" date="2018-06" db="EMBL/GenBank/DDBJ databases">
        <authorList>
            <consortium name="Pathogen Informatics"/>
            <person name="Doyle S."/>
        </authorList>
    </citation>
    <scope>NUCLEOTIDE SEQUENCE [LARGE SCALE GENOMIC DNA]</scope>
    <source>
        <strain evidence="4 6">NCTC11661</strain>
    </source>
</reference>
<evidence type="ECO:0000256" key="1">
    <source>
        <dbReference type="ARBA" id="ARBA00023125"/>
    </source>
</evidence>
<name>A0A376C0L1_9FLAO</name>
<comment type="caution">
    <text evidence="2">Lacks conserved residue(s) required for the propagation of feature annotation.</text>
</comment>
<dbReference type="Proteomes" id="UP000270205">
    <property type="component" value="Unassembled WGS sequence"/>
</dbReference>
<dbReference type="CDD" id="cd04496">
    <property type="entry name" value="SSB_OBF"/>
    <property type="match status" value="1"/>
</dbReference>
<organism evidence="4 6">
    <name type="scientific">Bergeyella zoohelcum</name>
    <dbReference type="NCBI Taxonomy" id="1015"/>
    <lineage>
        <taxon>Bacteria</taxon>
        <taxon>Pseudomonadati</taxon>
        <taxon>Bacteroidota</taxon>
        <taxon>Flavobacteriia</taxon>
        <taxon>Flavobacteriales</taxon>
        <taxon>Weeksellaceae</taxon>
        <taxon>Bergeyella</taxon>
    </lineage>
</organism>
<reference evidence="5 7" key="2">
    <citation type="submission" date="2018-11" db="EMBL/GenBank/DDBJ databases">
        <authorList>
            <consortium name="Pathogen Informatics"/>
        </authorList>
    </citation>
    <scope>NUCLEOTIDE SEQUENCE [LARGE SCALE GENOMIC DNA]</scope>
    <source>
        <strain evidence="5 7">NCTC12929</strain>
    </source>
</reference>
<dbReference type="InterPro" id="IPR000424">
    <property type="entry name" value="Primosome_PriB/ssb"/>
</dbReference>
<dbReference type="Pfam" id="PF00436">
    <property type="entry name" value="SSB"/>
    <property type="match status" value="1"/>
</dbReference>
<evidence type="ECO:0000256" key="2">
    <source>
        <dbReference type="HAMAP-Rule" id="MF_00984"/>
    </source>
</evidence>
<dbReference type="EMBL" id="UYIV01000001">
    <property type="protein sequence ID" value="VDH04298.1"/>
    <property type="molecule type" value="Genomic_DNA"/>
</dbReference>
<comment type="subunit">
    <text evidence="2">Homotetramer.</text>
</comment>
<dbReference type="Proteomes" id="UP000255515">
    <property type="component" value="Unassembled WGS sequence"/>
</dbReference>
<keyword evidence="1 2" id="KW-0238">DNA-binding</keyword>
<dbReference type="PROSITE" id="PS50935">
    <property type="entry name" value="SSB"/>
    <property type="match status" value="1"/>
</dbReference>
<dbReference type="PIRSF" id="PIRSF002070">
    <property type="entry name" value="SSB"/>
    <property type="match status" value="1"/>
</dbReference>
<proteinExistence type="inferred from homology"/>
<dbReference type="RefSeq" id="WP_002661311.1">
    <property type="nucleotide sequence ID" value="NZ_UFTJ01000002.1"/>
</dbReference>
<accession>A0A376C0L1</accession>
<dbReference type="SUPFAM" id="SSF50249">
    <property type="entry name" value="Nucleic acid-binding proteins"/>
    <property type="match status" value="1"/>
</dbReference>
<sequence length="109" mass="12447">MSIRNQVTLIGRTGGEVEVIQFDNGSKKASVSLATHDYYYNQNNEKVEDTQWHSLVAFGKVAETMEKYVTKGKEIAVQGKLTYRQYEKEGKKHFVTEIRVDEIIFLGGK</sequence>
<evidence type="ECO:0000313" key="4">
    <source>
        <dbReference type="EMBL" id="SSZ55630.1"/>
    </source>
</evidence>
<protein>
    <recommendedName>
        <fullName evidence="2 3">Single-stranded DNA-binding protein</fullName>
        <shortName evidence="2">SSB</shortName>
    </recommendedName>
</protein>
<dbReference type="GO" id="GO:0006260">
    <property type="term" value="P:DNA replication"/>
    <property type="evidence" value="ECO:0007669"/>
    <property type="project" value="InterPro"/>
</dbReference>
<dbReference type="AlphaFoldDB" id="A0A376C0L1"/>
<dbReference type="GO" id="GO:0009295">
    <property type="term" value="C:nucleoid"/>
    <property type="evidence" value="ECO:0007669"/>
    <property type="project" value="TreeGrafter"/>
</dbReference>
<dbReference type="InterPro" id="IPR011344">
    <property type="entry name" value="ssDNA-bd"/>
</dbReference>
<evidence type="ECO:0000256" key="3">
    <source>
        <dbReference type="PIRNR" id="PIRNR002070"/>
    </source>
</evidence>
<dbReference type="GO" id="GO:0003697">
    <property type="term" value="F:single-stranded DNA binding"/>
    <property type="evidence" value="ECO:0007669"/>
    <property type="project" value="UniProtKB-UniRule"/>
</dbReference>
<evidence type="ECO:0000313" key="7">
    <source>
        <dbReference type="Proteomes" id="UP000270205"/>
    </source>
</evidence>
<dbReference type="InterPro" id="IPR012340">
    <property type="entry name" value="NA-bd_OB-fold"/>
</dbReference>
<gene>
    <name evidence="4" type="primary">ssb</name>
    <name evidence="4" type="ORF">NCTC11661_01013</name>
    <name evidence="5" type="ORF">NCTC12929_01367</name>
</gene>
<evidence type="ECO:0000313" key="5">
    <source>
        <dbReference type="EMBL" id="VDH04298.1"/>
    </source>
</evidence>
<evidence type="ECO:0000313" key="6">
    <source>
        <dbReference type="Proteomes" id="UP000255515"/>
    </source>
</evidence>
<dbReference type="EMBL" id="UFTJ01000002">
    <property type="protein sequence ID" value="SSZ55630.1"/>
    <property type="molecule type" value="Genomic_DNA"/>
</dbReference>
<dbReference type="PANTHER" id="PTHR10302:SF0">
    <property type="entry name" value="SINGLE-STRANDED DNA-BINDING PROTEIN, MITOCHONDRIAL"/>
    <property type="match status" value="1"/>
</dbReference>
<dbReference type="Gene3D" id="2.40.50.140">
    <property type="entry name" value="Nucleic acid-binding proteins"/>
    <property type="match status" value="1"/>
</dbReference>
<dbReference type="HAMAP" id="MF_00984">
    <property type="entry name" value="SSB"/>
    <property type="match status" value="1"/>
</dbReference>
<dbReference type="NCBIfam" id="TIGR00621">
    <property type="entry name" value="ssb"/>
    <property type="match status" value="1"/>
</dbReference>